<feature type="transmembrane region" description="Helical" evidence="1">
    <location>
        <begin position="116"/>
        <end position="136"/>
    </location>
</feature>
<evidence type="ECO:0000256" key="1">
    <source>
        <dbReference type="SAM" id="Phobius"/>
    </source>
</evidence>
<evidence type="ECO:0000313" key="2">
    <source>
        <dbReference type="EMBL" id="GAJ19474.1"/>
    </source>
</evidence>
<comment type="caution">
    <text evidence="2">The sequence shown here is derived from an EMBL/GenBank/DDBJ whole genome shotgun (WGS) entry which is preliminary data.</text>
</comment>
<sequence length="195" mass="21783">MNRENSQEDSNFKHSEAEEQKTAAADLRFIRSVIEKTHRAFAPGSPVMIALGLIFMIGYLTTQYFLATPQLYELIQPMWIILWVIGASVTIFYGIIAERREKQVGLISQLSKQIGWIWYILLVNGTAWSGIGLSKGFFGDPAFLWAAIFGFGLSITGILSSRVWLFGGIAIFIAILAAFFIEDYAYLILGLVMGL</sequence>
<feature type="transmembrane region" description="Helical" evidence="1">
    <location>
        <begin position="166"/>
        <end position="189"/>
    </location>
</feature>
<protein>
    <submittedName>
        <fullName evidence="2">Uncharacterized protein</fullName>
    </submittedName>
</protein>
<accession>X1UPS0</accession>
<proteinExistence type="predicted"/>
<dbReference type="EMBL" id="BARW01035322">
    <property type="protein sequence ID" value="GAJ19474.1"/>
    <property type="molecule type" value="Genomic_DNA"/>
</dbReference>
<feature type="transmembrane region" description="Helical" evidence="1">
    <location>
        <begin position="78"/>
        <end position="96"/>
    </location>
</feature>
<feature type="non-terminal residue" evidence="2">
    <location>
        <position position="195"/>
    </location>
</feature>
<keyword evidence="1" id="KW-1133">Transmembrane helix</keyword>
<gene>
    <name evidence="2" type="ORF">S12H4_55119</name>
</gene>
<reference evidence="2" key="1">
    <citation type="journal article" date="2014" name="Front. Microbiol.">
        <title>High frequency of phylogenetically diverse reductive dehalogenase-homologous genes in deep subseafloor sedimentary metagenomes.</title>
        <authorList>
            <person name="Kawai M."/>
            <person name="Futagami T."/>
            <person name="Toyoda A."/>
            <person name="Takaki Y."/>
            <person name="Nishi S."/>
            <person name="Hori S."/>
            <person name="Arai W."/>
            <person name="Tsubouchi T."/>
            <person name="Morono Y."/>
            <person name="Uchiyama I."/>
            <person name="Ito T."/>
            <person name="Fujiyama A."/>
            <person name="Inagaki F."/>
            <person name="Takami H."/>
        </authorList>
    </citation>
    <scope>NUCLEOTIDE SEQUENCE</scope>
    <source>
        <strain evidence="2">Expedition CK06-06</strain>
    </source>
</reference>
<feature type="transmembrane region" description="Helical" evidence="1">
    <location>
        <begin position="142"/>
        <end position="159"/>
    </location>
</feature>
<name>X1UPS0_9ZZZZ</name>
<keyword evidence="1" id="KW-0812">Transmembrane</keyword>
<feature type="transmembrane region" description="Helical" evidence="1">
    <location>
        <begin position="46"/>
        <end position="66"/>
    </location>
</feature>
<organism evidence="2">
    <name type="scientific">marine sediment metagenome</name>
    <dbReference type="NCBI Taxonomy" id="412755"/>
    <lineage>
        <taxon>unclassified sequences</taxon>
        <taxon>metagenomes</taxon>
        <taxon>ecological metagenomes</taxon>
    </lineage>
</organism>
<dbReference type="AlphaFoldDB" id="X1UPS0"/>
<keyword evidence="1" id="KW-0472">Membrane</keyword>